<comment type="caution">
    <text evidence="1">The sequence shown here is derived from an EMBL/GenBank/DDBJ whole genome shotgun (WGS) entry which is preliminary data.</text>
</comment>
<protein>
    <submittedName>
        <fullName evidence="1">Uncharacterized protein</fullName>
    </submittedName>
</protein>
<evidence type="ECO:0000313" key="1">
    <source>
        <dbReference type="EMBL" id="KAK6803147.1"/>
    </source>
</evidence>
<dbReference type="EMBL" id="JBANQN010000001">
    <property type="protein sequence ID" value="KAK6803147.1"/>
    <property type="molecule type" value="Genomic_DNA"/>
</dbReference>
<name>A0AAN8YST9_SOLBU</name>
<dbReference type="AlphaFoldDB" id="A0AAN8YST9"/>
<sequence>MYQPLDSLNQKDNIEYESISEFFGNDIDWIRQFNHDCLGIFWYKCPFIGHNIWDVDFDCSKCEDDYYRSKDDDEVDSNKYSYDGAKWDEEEYQFLISHKPQD</sequence>
<organism evidence="1 2">
    <name type="scientific">Solanum bulbocastanum</name>
    <name type="common">Wild potato</name>
    <dbReference type="NCBI Taxonomy" id="147425"/>
    <lineage>
        <taxon>Eukaryota</taxon>
        <taxon>Viridiplantae</taxon>
        <taxon>Streptophyta</taxon>
        <taxon>Embryophyta</taxon>
        <taxon>Tracheophyta</taxon>
        <taxon>Spermatophyta</taxon>
        <taxon>Magnoliopsida</taxon>
        <taxon>eudicotyledons</taxon>
        <taxon>Gunneridae</taxon>
        <taxon>Pentapetalae</taxon>
        <taxon>asterids</taxon>
        <taxon>lamiids</taxon>
        <taxon>Solanales</taxon>
        <taxon>Solanaceae</taxon>
        <taxon>Solanoideae</taxon>
        <taxon>Solaneae</taxon>
        <taxon>Solanum</taxon>
    </lineage>
</organism>
<dbReference type="Proteomes" id="UP001371456">
    <property type="component" value="Unassembled WGS sequence"/>
</dbReference>
<keyword evidence="2" id="KW-1185">Reference proteome</keyword>
<proteinExistence type="predicted"/>
<gene>
    <name evidence="1" type="ORF">RDI58_000931</name>
</gene>
<evidence type="ECO:0000313" key="2">
    <source>
        <dbReference type="Proteomes" id="UP001371456"/>
    </source>
</evidence>
<reference evidence="1 2" key="1">
    <citation type="submission" date="2024-02" db="EMBL/GenBank/DDBJ databases">
        <title>de novo genome assembly of Solanum bulbocastanum strain 11H21.</title>
        <authorList>
            <person name="Hosaka A.J."/>
        </authorList>
    </citation>
    <scope>NUCLEOTIDE SEQUENCE [LARGE SCALE GENOMIC DNA]</scope>
    <source>
        <tissue evidence="1">Young leaves</tissue>
    </source>
</reference>
<accession>A0AAN8YST9</accession>